<evidence type="ECO:0000313" key="4">
    <source>
        <dbReference type="Proteomes" id="UP000683429"/>
    </source>
</evidence>
<reference evidence="1 4" key="2">
    <citation type="submission" date="2021-06" db="EMBL/GenBank/DDBJ databases">
        <title>Whole genome sequence of Paenibacillus sophorae DSM23020 for comparative genomics.</title>
        <authorList>
            <person name="Kim M.-J."/>
            <person name="Lee G."/>
            <person name="Shin J.-H."/>
        </authorList>
    </citation>
    <scope>NUCLEOTIDE SEQUENCE [LARGE SCALE GENOMIC DNA]</scope>
    <source>
        <strain evidence="1 4">DSM 23020</strain>
    </source>
</reference>
<dbReference type="OrthoDB" id="2571144at2"/>
<keyword evidence="4" id="KW-1185">Reference proteome</keyword>
<evidence type="ECO:0000313" key="3">
    <source>
        <dbReference type="Proteomes" id="UP000198809"/>
    </source>
</evidence>
<dbReference type="EMBL" id="FODH01000014">
    <property type="protein sequence ID" value="SEO90681.1"/>
    <property type="molecule type" value="Genomic_DNA"/>
</dbReference>
<gene>
    <name evidence="1" type="ORF">KP014_02855</name>
    <name evidence="2" type="ORF">SAMN04487895_11470</name>
</gene>
<dbReference type="EMBL" id="CP076607">
    <property type="protein sequence ID" value="QWU16228.1"/>
    <property type="molecule type" value="Genomic_DNA"/>
</dbReference>
<reference evidence="2 3" key="1">
    <citation type="submission" date="2016-10" db="EMBL/GenBank/DDBJ databases">
        <authorList>
            <person name="de Groot N.N."/>
        </authorList>
    </citation>
    <scope>NUCLEOTIDE SEQUENCE [LARGE SCALE GENOMIC DNA]</scope>
    <source>
        <strain evidence="2 3">CGMCC 1.10238</strain>
    </source>
</reference>
<accession>A0A1H8TIQ0</accession>
<protein>
    <submittedName>
        <fullName evidence="2">Uncharacterized protein</fullName>
    </submittedName>
</protein>
<sequence>MEEMQQREYDEVIKKIEKNYKAVTLSEYKKLVGFMQTRYHGYDQILSALPKEQLWHNYDYFGRSYCEAVQHRQRWGLSSKHYILSCLLKASQGLTSESRRRIFSEERMTIFQDNIGFGHRTGFAQIKFFVEKDTPYLFLVHEYGFNSITNKIEDLVTTVEAEYLLDTGFSVIEDKVQIYYKDVGDSYNQVNLEVGLVHPKWRTLEPQERLWFDHTWDSLGNETKDQQPSAFFFEKGKQFDAYNTIMNIFTNVKKELFIVDNYIDSTLFLMLEKVNPGARIRLLTSKLQGDAPVAIEKFRDQRGNFEWCQAKDFHDRYIFADNDGYLLGASIKDFADKATTLVTIQEKQVVKLIKSYAMDKFKTAILNKSLIQSP</sequence>
<evidence type="ECO:0000313" key="2">
    <source>
        <dbReference type="EMBL" id="SEO90681.1"/>
    </source>
</evidence>
<organism evidence="2 3">
    <name type="scientific">Paenibacillus sophorae</name>
    <dbReference type="NCBI Taxonomy" id="1333845"/>
    <lineage>
        <taxon>Bacteria</taxon>
        <taxon>Bacillati</taxon>
        <taxon>Bacillota</taxon>
        <taxon>Bacilli</taxon>
        <taxon>Bacillales</taxon>
        <taxon>Paenibacillaceae</taxon>
        <taxon>Paenibacillus</taxon>
    </lineage>
</organism>
<dbReference type="RefSeq" id="WP_036601471.1">
    <property type="nucleotide sequence ID" value="NZ_CP076607.1"/>
</dbReference>
<name>A0A1H8TIQ0_9BACL</name>
<dbReference type="AlphaFoldDB" id="A0A1H8TIQ0"/>
<dbReference type="Proteomes" id="UP000198809">
    <property type="component" value="Unassembled WGS sequence"/>
</dbReference>
<dbReference type="Proteomes" id="UP000683429">
    <property type="component" value="Chromosome"/>
</dbReference>
<proteinExistence type="predicted"/>
<evidence type="ECO:0000313" key="1">
    <source>
        <dbReference type="EMBL" id="QWU16228.1"/>
    </source>
</evidence>
<dbReference type="STRING" id="1333845.SAMN04487895_11470"/>